<keyword evidence="3" id="KW-1185">Reference proteome</keyword>
<organism evidence="2 3">
    <name type="scientific">Halococcoides cellulosivorans</name>
    <dbReference type="NCBI Taxonomy" id="1679096"/>
    <lineage>
        <taxon>Archaea</taxon>
        <taxon>Methanobacteriati</taxon>
        <taxon>Methanobacteriota</taxon>
        <taxon>Stenosarchaea group</taxon>
        <taxon>Halobacteria</taxon>
        <taxon>Halobacteriales</taxon>
        <taxon>Haloarculaceae</taxon>
        <taxon>Halococcoides</taxon>
    </lineage>
</organism>
<dbReference type="AlphaFoldDB" id="A0A2R4WXZ5"/>
<protein>
    <submittedName>
        <fullName evidence="2">Uncharacterized protein</fullName>
    </submittedName>
</protein>
<evidence type="ECO:0000313" key="2">
    <source>
        <dbReference type="EMBL" id="AWB26413.1"/>
    </source>
</evidence>
<dbReference type="InterPro" id="IPR058927">
    <property type="entry name" value="OB_2TM"/>
</dbReference>
<dbReference type="KEGG" id="harc:HARCEL1_01085"/>
<gene>
    <name evidence="2" type="ORF">HARCEL1_01085</name>
</gene>
<feature type="transmembrane region" description="Helical" evidence="1">
    <location>
        <begin position="114"/>
        <end position="131"/>
    </location>
</feature>
<keyword evidence="1" id="KW-1133">Transmembrane helix</keyword>
<sequence>MKRLGLLVVLVLVQLWVPIGFGQAPYAEAPHLDSEAVVEGGITGERAVVYGQVSSTDPLLITVDIDDRAYDIRLTGVDRPVRDGQYLDVAGVVTADRTVAADGIVVREQTEHHYTYGVSALAGLIVIALIVRDWRVDRDAYALVPREAD</sequence>
<accession>A0A2R4WXZ5</accession>
<dbReference type="Proteomes" id="UP000244727">
    <property type="component" value="Chromosome"/>
</dbReference>
<proteinExistence type="predicted"/>
<dbReference type="RefSeq" id="WP_108380782.1">
    <property type="nucleotide sequence ID" value="NZ_CP028858.1"/>
</dbReference>
<keyword evidence="1" id="KW-0472">Membrane</keyword>
<dbReference type="Pfam" id="PF26045">
    <property type="entry name" value="OB_2TM_halo"/>
    <property type="match status" value="1"/>
</dbReference>
<dbReference type="EMBL" id="CP028858">
    <property type="protein sequence ID" value="AWB26413.1"/>
    <property type="molecule type" value="Genomic_DNA"/>
</dbReference>
<evidence type="ECO:0000313" key="3">
    <source>
        <dbReference type="Proteomes" id="UP000244727"/>
    </source>
</evidence>
<dbReference type="GeneID" id="36511058"/>
<name>A0A2R4WXZ5_9EURY</name>
<reference evidence="2 3" key="1">
    <citation type="submission" date="2018-04" db="EMBL/GenBank/DDBJ databases">
        <title>Halococcoides cellulosivorans gen. nov., sp. nov., an extremely halophilic cellulose-utilizing haloarchaeon from hypersaline lakes.</title>
        <authorList>
            <person name="Sorokin D.Y."/>
            <person name="Toshchakov S.V."/>
            <person name="Samarov N.I."/>
            <person name="Korzhenkov A."/>
            <person name="Kublanov I.V."/>
        </authorList>
    </citation>
    <scope>NUCLEOTIDE SEQUENCE [LARGE SCALE GENOMIC DNA]</scope>
    <source>
        <strain evidence="2 3">HArcel1</strain>
    </source>
</reference>
<evidence type="ECO:0000256" key="1">
    <source>
        <dbReference type="SAM" id="Phobius"/>
    </source>
</evidence>
<keyword evidence="1" id="KW-0812">Transmembrane</keyword>